<reference evidence="1" key="1">
    <citation type="journal article" date="2014" name="Int. J. Syst. Evol. Microbiol.">
        <title>Complete genome sequence of Corynebacterium casei LMG S-19264T (=DSM 44701T), isolated from a smear-ripened cheese.</title>
        <authorList>
            <consortium name="US DOE Joint Genome Institute (JGI-PGF)"/>
            <person name="Walter F."/>
            <person name="Albersmeier A."/>
            <person name="Kalinowski J."/>
            <person name="Ruckert C."/>
        </authorList>
    </citation>
    <scope>NUCLEOTIDE SEQUENCE</scope>
    <source>
        <strain evidence="1">CGMCC 4.7312</strain>
    </source>
</reference>
<comment type="caution">
    <text evidence="1">The sequence shown here is derived from an EMBL/GenBank/DDBJ whole genome shotgun (WGS) entry which is preliminary data.</text>
</comment>
<dbReference type="AlphaFoldDB" id="A0A917TP50"/>
<name>A0A917TP50_9ACTN</name>
<proteinExistence type="predicted"/>
<evidence type="ECO:0000313" key="2">
    <source>
        <dbReference type="Proteomes" id="UP000608890"/>
    </source>
</evidence>
<evidence type="ECO:0000313" key="1">
    <source>
        <dbReference type="EMBL" id="GGM31334.1"/>
    </source>
</evidence>
<sequence>MAWAVLLAGLTWFSTRNDPPTVREQRTLAEAGPVVDGAIGELVAAASDAVLALAPPEIDRGCRITPFADGATLSREVELAVPGGEERAVLERVAGRLPATWRAGVRVTTDGPRLRADAGEFVVVRGRPVADGRIRLTVDTGCRLVGGGYVRPGPGAAGAEAGVLAEALRTLGGSAAGAETAVTAPCPGGGLARTAWSGVGEPTVSPQAALAPLAGGAPVVETPEVYAFRRDGVALLADLHPDGIRVAATSGCTR</sequence>
<dbReference type="EMBL" id="BMNB01000005">
    <property type="protein sequence ID" value="GGM31334.1"/>
    <property type="molecule type" value="Genomic_DNA"/>
</dbReference>
<reference evidence="1" key="2">
    <citation type="submission" date="2020-09" db="EMBL/GenBank/DDBJ databases">
        <authorList>
            <person name="Sun Q."/>
            <person name="Zhou Y."/>
        </authorList>
    </citation>
    <scope>NUCLEOTIDE SEQUENCE</scope>
    <source>
        <strain evidence="1">CGMCC 4.7312</strain>
    </source>
</reference>
<protein>
    <submittedName>
        <fullName evidence="1">Uncharacterized protein</fullName>
    </submittedName>
</protein>
<gene>
    <name evidence="1" type="ORF">GCM10011608_14860</name>
</gene>
<organism evidence="1 2">
    <name type="scientific">Micromonospora sonchi</name>
    <dbReference type="NCBI Taxonomy" id="1763543"/>
    <lineage>
        <taxon>Bacteria</taxon>
        <taxon>Bacillati</taxon>
        <taxon>Actinomycetota</taxon>
        <taxon>Actinomycetes</taxon>
        <taxon>Micromonosporales</taxon>
        <taxon>Micromonosporaceae</taxon>
        <taxon>Micromonospora</taxon>
    </lineage>
</organism>
<accession>A0A917TP50</accession>
<dbReference type="Proteomes" id="UP000608890">
    <property type="component" value="Unassembled WGS sequence"/>
</dbReference>
<keyword evidence="2" id="KW-1185">Reference proteome</keyword>